<dbReference type="Proteomes" id="UP001347796">
    <property type="component" value="Unassembled WGS sequence"/>
</dbReference>
<keyword evidence="1" id="KW-0175">Coiled coil</keyword>
<dbReference type="AlphaFoldDB" id="A0AAN8JCL6"/>
<evidence type="ECO:0000256" key="1">
    <source>
        <dbReference type="SAM" id="Coils"/>
    </source>
</evidence>
<dbReference type="PANTHER" id="PTHR11505">
    <property type="entry name" value="L1 TRANSPOSABLE ELEMENT-RELATED"/>
    <property type="match status" value="1"/>
</dbReference>
<keyword evidence="3" id="KW-1185">Reference proteome</keyword>
<reference evidence="2 3" key="1">
    <citation type="submission" date="2024-01" db="EMBL/GenBank/DDBJ databases">
        <title>The genome of the rayed Mediterranean limpet Patella caerulea (Linnaeus, 1758).</title>
        <authorList>
            <person name="Anh-Thu Weber A."/>
            <person name="Halstead-Nussloch G."/>
        </authorList>
    </citation>
    <scope>NUCLEOTIDE SEQUENCE [LARGE SCALE GENOMIC DNA]</scope>
    <source>
        <strain evidence="2">AATW-2023a</strain>
        <tissue evidence="2">Whole specimen</tissue>
    </source>
</reference>
<evidence type="ECO:0000313" key="2">
    <source>
        <dbReference type="EMBL" id="KAK6172129.1"/>
    </source>
</evidence>
<gene>
    <name evidence="2" type="ORF">SNE40_018078</name>
</gene>
<dbReference type="InterPro" id="IPR004244">
    <property type="entry name" value="Transposase_22"/>
</dbReference>
<name>A0AAN8JCL6_PATCE</name>
<evidence type="ECO:0000313" key="3">
    <source>
        <dbReference type="Proteomes" id="UP001347796"/>
    </source>
</evidence>
<dbReference type="EMBL" id="JAZGQO010000012">
    <property type="protein sequence ID" value="KAK6172129.1"/>
    <property type="molecule type" value="Genomic_DNA"/>
</dbReference>
<proteinExistence type="predicted"/>
<comment type="caution">
    <text evidence="2">The sequence shown here is derived from an EMBL/GenBank/DDBJ whole genome shotgun (WGS) entry which is preliminary data.</text>
</comment>
<dbReference type="Gene3D" id="3.30.70.1820">
    <property type="entry name" value="L1 transposable element, RRM domain"/>
    <property type="match status" value="1"/>
</dbReference>
<organism evidence="2 3">
    <name type="scientific">Patella caerulea</name>
    <name type="common">Rayed Mediterranean limpet</name>
    <dbReference type="NCBI Taxonomy" id="87958"/>
    <lineage>
        <taxon>Eukaryota</taxon>
        <taxon>Metazoa</taxon>
        <taxon>Spiralia</taxon>
        <taxon>Lophotrochozoa</taxon>
        <taxon>Mollusca</taxon>
        <taxon>Gastropoda</taxon>
        <taxon>Patellogastropoda</taxon>
        <taxon>Patelloidea</taxon>
        <taxon>Patellidae</taxon>
        <taxon>Patella</taxon>
    </lineage>
</organism>
<feature type="coiled-coil region" evidence="1">
    <location>
        <begin position="114"/>
        <end position="141"/>
    </location>
</feature>
<protein>
    <submittedName>
        <fullName evidence="2">Uncharacterized protein</fullName>
    </submittedName>
</protein>
<accession>A0AAN8JCL6</accession>
<sequence>MAAQGTELDSTFTYPPPHHQFMMQATPNLITSTPSQYVQQSISPTNQSGVPFWAQELLNNVQQLTYRTVEINNKLEELQQDVRPKIHNIQDNITVLRSEMSQISLEIKHISEKTEKLESTILQMEDAYIQLKEDMVNIKARSMSNNLIFTNIPEDQNENPLDTEKKVRWFMVEIMKLPAKMVSEFQLERVNRFGDRRKSPRKICVQFLNRKDKDEVRYNAKVLKDTNHFVYEQFPTEIEDQRRKLVKVMKQKRLEEPGIKMKLVYNKLYINGSEYKA</sequence>